<gene>
    <name evidence="1" type="ORF">HDA43_006851</name>
</gene>
<dbReference type="EMBL" id="JACCCO010000004">
    <property type="protein sequence ID" value="NYF44609.1"/>
    <property type="molecule type" value="Genomic_DNA"/>
</dbReference>
<dbReference type="AlphaFoldDB" id="A0A852V817"/>
<proteinExistence type="predicted"/>
<dbReference type="Proteomes" id="UP000576393">
    <property type="component" value="Unassembled WGS sequence"/>
</dbReference>
<reference evidence="1 2" key="1">
    <citation type="submission" date="2020-07" db="EMBL/GenBank/DDBJ databases">
        <title>Sequencing the genomes of 1000 actinobacteria strains.</title>
        <authorList>
            <person name="Klenk H.-P."/>
        </authorList>
    </citation>
    <scope>NUCLEOTIDE SEQUENCE [LARGE SCALE GENOMIC DNA]</scope>
    <source>
        <strain evidence="1 2">DSM 45763</strain>
    </source>
</reference>
<accession>A0A852V817</accession>
<dbReference type="RefSeq" id="WP_179829063.1">
    <property type="nucleotide sequence ID" value="NZ_JACCCO010000004.1"/>
</dbReference>
<sequence length="283" mass="30775">MIVTVALLRATLTALSAHYLFTRLPVMVTSHFGSWAHPLTTTIRFGYLQPADAGYDDIPMGRLTRNPGDGPAVAALTANPLDHVTHRDLDKAPTVAQLARALGCVELLDPALPVVIPAATDWDGRPLLAPIDFAMECGYYDPYGEHHHGVWGHDETDGQAAHVLWPIPAHRAATPPAPIRPVDWLARLNQTDVWVDPYGRERPVNAMDFYDTCAALGWLEVNAAAIVEDLIRGIRRDQDAHPAVLTPAPAAPAPLLEAARAVHDPRAWITTTPLAQALIRPFA</sequence>
<protein>
    <submittedName>
        <fullName evidence="1">Uncharacterized protein</fullName>
    </submittedName>
</protein>
<comment type="caution">
    <text evidence="1">The sequence shown here is derived from an EMBL/GenBank/DDBJ whole genome shotgun (WGS) entry which is preliminary data.</text>
</comment>
<organism evidence="1 2">
    <name type="scientific">Streptosporangium sandarakinum</name>
    <dbReference type="NCBI Taxonomy" id="1260955"/>
    <lineage>
        <taxon>Bacteria</taxon>
        <taxon>Bacillati</taxon>
        <taxon>Actinomycetota</taxon>
        <taxon>Actinomycetes</taxon>
        <taxon>Streptosporangiales</taxon>
        <taxon>Streptosporangiaceae</taxon>
        <taxon>Streptosporangium</taxon>
    </lineage>
</organism>
<evidence type="ECO:0000313" key="2">
    <source>
        <dbReference type="Proteomes" id="UP000576393"/>
    </source>
</evidence>
<keyword evidence="2" id="KW-1185">Reference proteome</keyword>
<name>A0A852V817_9ACTN</name>
<evidence type="ECO:0000313" key="1">
    <source>
        <dbReference type="EMBL" id="NYF44609.1"/>
    </source>
</evidence>